<dbReference type="Gene3D" id="3.30.70.100">
    <property type="match status" value="1"/>
</dbReference>
<sequence>MKAISNRALAISCLQACAIFGAGYIARGRPASTGVPKGAFFLLVEMEFKSVADREKAEAIFAPEARWCRDHEPGTLSYEWARSDSNDRAIIVVERYADKETAYASVHKSSEAFKKFRPQLAALEPVINGHSYVASDIGYTSRLE</sequence>
<protein>
    <recommendedName>
        <fullName evidence="1">ABM domain-containing protein</fullName>
    </recommendedName>
</protein>
<dbReference type="InterPro" id="IPR011008">
    <property type="entry name" value="Dimeric_a/b-barrel"/>
</dbReference>
<evidence type="ECO:0000313" key="4">
    <source>
        <dbReference type="Proteomes" id="UP000789595"/>
    </source>
</evidence>
<dbReference type="Proteomes" id="UP000789595">
    <property type="component" value="Unassembled WGS sequence"/>
</dbReference>
<organism evidence="2">
    <name type="scientific">Pelagomonas calceolata</name>
    <dbReference type="NCBI Taxonomy" id="35677"/>
    <lineage>
        <taxon>Eukaryota</taxon>
        <taxon>Sar</taxon>
        <taxon>Stramenopiles</taxon>
        <taxon>Ochrophyta</taxon>
        <taxon>Pelagophyceae</taxon>
        <taxon>Pelagomonadales</taxon>
        <taxon>Pelagomonadaceae</taxon>
        <taxon>Pelagomonas</taxon>
    </lineage>
</organism>
<evidence type="ECO:0000313" key="2">
    <source>
        <dbReference type="EMBL" id="CAE0685219.1"/>
    </source>
</evidence>
<dbReference type="OrthoDB" id="10011777at2759"/>
<name>A0A7S3ZJI1_9STRA</name>
<gene>
    <name evidence="2" type="ORF">PCAL00307_LOCUS653</name>
    <name evidence="3" type="ORF">PECAL_5P21290</name>
</gene>
<dbReference type="PANTHER" id="PTHR40624">
    <property type="entry name" value="BIOSYNTHESIS MONOOXYGENASE, PUTATIVE (AFU_ORTHOLOGUE AFUA_1G12025)-RELATED"/>
    <property type="match status" value="1"/>
</dbReference>
<dbReference type="EMBL" id="HBIW01000770">
    <property type="protein sequence ID" value="CAE0685219.1"/>
    <property type="molecule type" value="Transcribed_RNA"/>
</dbReference>
<dbReference type="PANTHER" id="PTHR40624:SF1">
    <property type="entry name" value="BIOSYNTHESIS MONOOXYGENASE, PUTATIVE (AFU_ORTHOLOGUE AFUA_1G12025)-RELATED"/>
    <property type="match status" value="1"/>
</dbReference>
<dbReference type="InterPro" id="IPR007138">
    <property type="entry name" value="ABM_dom"/>
</dbReference>
<evidence type="ECO:0000313" key="3">
    <source>
        <dbReference type="EMBL" id="CAH0377589.1"/>
    </source>
</evidence>
<dbReference type="EMBL" id="CAKKNE010000005">
    <property type="protein sequence ID" value="CAH0377589.1"/>
    <property type="molecule type" value="Genomic_DNA"/>
</dbReference>
<reference evidence="2" key="1">
    <citation type="submission" date="2021-01" db="EMBL/GenBank/DDBJ databases">
        <authorList>
            <person name="Corre E."/>
            <person name="Pelletier E."/>
            <person name="Niang G."/>
            <person name="Scheremetjew M."/>
            <person name="Finn R."/>
            <person name="Kale V."/>
            <person name="Holt S."/>
            <person name="Cochrane G."/>
            <person name="Meng A."/>
            <person name="Brown T."/>
            <person name="Cohen L."/>
        </authorList>
    </citation>
    <scope>NUCLEOTIDE SEQUENCE</scope>
    <source>
        <strain evidence="2">CCMP1756</strain>
    </source>
</reference>
<proteinExistence type="predicted"/>
<feature type="domain" description="ABM" evidence="1">
    <location>
        <begin position="54"/>
        <end position="117"/>
    </location>
</feature>
<evidence type="ECO:0000259" key="1">
    <source>
        <dbReference type="Pfam" id="PF03992"/>
    </source>
</evidence>
<keyword evidence="4" id="KW-1185">Reference proteome</keyword>
<accession>A0A7S3ZJI1</accession>
<dbReference type="SUPFAM" id="SSF54909">
    <property type="entry name" value="Dimeric alpha+beta barrel"/>
    <property type="match status" value="1"/>
</dbReference>
<dbReference type="Pfam" id="PF03992">
    <property type="entry name" value="ABM"/>
    <property type="match status" value="1"/>
</dbReference>
<dbReference type="AlphaFoldDB" id="A0A7S3ZJI1"/>
<reference evidence="3" key="2">
    <citation type="submission" date="2021-11" db="EMBL/GenBank/DDBJ databases">
        <authorList>
            <consortium name="Genoscope - CEA"/>
            <person name="William W."/>
        </authorList>
    </citation>
    <scope>NUCLEOTIDE SEQUENCE</scope>
</reference>